<feature type="transmembrane region" description="Helical" evidence="5">
    <location>
        <begin position="158"/>
        <end position="179"/>
    </location>
</feature>
<evidence type="ECO:0000256" key="4">
    <source>
        <dbReference type="ARBA" id="ARBA00023136"/>
    </source>
</evidence>
<organism evidence="7 8">
    <name type="scientific">Aspergillus versicolor CBS 583.65</name>
    <dbReference type="NCBI Taxonomy" id="1036611"/>
    <lineage>
        <taxon>Eukaryota</taxon>
        <taxon>Fungi</taxon>
        <taxon>Dikarya</taxon>
        <taxon>Ascomycota</taxon>
        <taxon>Pezizomycotina</taxon>
        <taxon>Eurotiomycetes</taxon>
        <taxon>Eurotiomycetidae</taxon>
        <taxon>Eurotiales</taxon>
        <taxon>Aspergillaceae</taxon>
        <taxon>Aspergillus</taxon>
        <taxon>Aspergillus subgen. Nidulantes</taxon>
    </lineage>
</organism>
<feature type="transmembrane region" description="Helical" evidence="5">
    <location>
        <begin position="372"/>
        <end position="391"/>
    </location>
</feature>
<dbReference type="EMBL" id="KV878129">
    <property type="protein sequence ID" value="OJJ02367.1"/>
    <property type="molecule type" value="Genomic_DNA"/>
</dbReference>
<feature type="transmembrane region" description="Helical" evidence="5">
    <location>
        <begin position="480"/>
        <end position="501"/>
    </location>
</feature>
<dbReference type="PANTHER" id="PTHR43341">
    <property type="entry name" value="AMINO ACID PERMEASE"/>
    <property type="match status" value="1"/>
</dbReference>
<evidence type="ECO:0000256" key="3">
    <source>
        <dbReference type="ARBA" id="ARBA00022989"/>
    </source>
</evidence>
<dbReference type="GO" id="GO:0016020">
    <property type="term" value="C:membrane"/>
    <property type="evidence" value="ECO:0007669"/>
    <property type="project" value="UniProtKB-SubCell"/>
</dbReference>
<dbReference type="Proteomes" id="UP000184073">
    <property type="component" value="Unassembled WGS sequence"/>
</dbReference>
<dbReference type="PIRSF" id="PIRSF006060">
    <property type="entry name" value="AA_transporter"/>
    <property type="match status" value="1"/>
</dbReference>
<dbReference type="GeneID" id="63724642"/>
<evidence type="ECO:0000256" key="5">
    <source>
        <dbReference type="SAM" id="Phobius"/>
    </source>
</evidence>
<protein>
    <recommendedName>
        <fullName evidence="6">Amino acid permease/ SLC12A domain-containing protein</fullName>
    </recommendedName>
</protein>
<proteinExistence type="predicted"/>
<feature type="transmembrane region" description="Helical" evidence="5">
    <location>
        <begin position="73"/>
        <end position="92"/>
    </location>
</feature>
<feature type="transmembrane region" description="Helical" evidence="5">
    <location>
        <begin position="267"/>
        <end position="290"/>
    </location>
</feature>
<evidence type="ECO:0000313" key="8">
    <source>
        <dbReference type="Proteomes" id="UP000184073"/>
    </source>
</evidence>
<dbReference type="STRING" id="1036611.A0A1L9PLF6"/>
<feature type="domain" description="Amino acid permease/ SLC12A" evidence="6">
    <location>
        <begin position="48"/>
        <end position="507"/>
    </location>
</feature>
<name>A0A1L9PLF6_ASPVE</name>
<evidence type="ECO:0000256" key="1">
    <source>
        <dbReference type="ARBA" id="ARBA00004141"/>
    </source>
</evidence>
<reference evidence="8" key="1">
    <citation type="journal article" date="2017" name="Genome Biol.">
        <title>Comparative genomics reveals high biological diversity and specific adaptations in the industrially and medically important fungal genus Aspergillus.</title>
        <authorList>
            <person name="de Vries R.P."/>
            <person name="Riley R."/>
            <person name="Wiebenga A."/>
            <person name="Aguilar-Osorio G."/>
            <person name="Amillis S."/>
            <person name="Uchima C.A."/>
            <person name="Anderluh G."/>
            <person name="Asadollahi M."/>
            <person name="Askin M."/>
            <person name="Barry K."/>
            <person name="Battaglia E."/>
            <person name="Bayram O."/>
            <person name="Benocci T."/>
            <person name="Braus-Stromeyer S.A."/>
            <person name="Caldana C."/>
            <person name="Canovas D."/>
            <person name="Cerqueira G.C."/>
            <person name="Chen F."/>
            <person name="Chen W."/>
            <person name="Choi C."/>
            <person name="Clum A."/>
            <person name="Dos Santos R.A."/>
            <person name="Damasio A.R."/>
            <person name="Diallinas G."/>
            <person name="Emri T."/>
            <person name="Fekete E."/>
            <person name="Flipphi M."/>
            <person name="Freyberg S."/>
            <person name="Gallo A."/>
            <person name="Gournas C."/>
            <person name="Habgood R."/>
            <person name="Hainaut M."/>
            <person name="Harispe M.L."/>
            <person name="Henrissat B."/>
            <person name="Hilden K.S."/>
            <person name="Hope R."/>
            <person name="Hossain A."/>
            <person name="Karabika E."/>
            <person name="Karaffa L."/>
            <person name="Karanyi Z."/>
            <person name="Krasevec N."/>
            <person name="Kuo A."/>
            <person name="Kusch H."/>
            <person name="LaButti K."/>
            <person name="Lagendijk E.L."/>
            <person name="Lapidus A."/>
            <person name="Levasseur A."/>
            <person name="Lindquist E."/>
            <person name="Lipzen A."/>
            <person name="Logrieco A.F."/>
            <person name="MacCabe A."/>
            <person name="Maekelae M.R."/>
            <person name="Malavazi I."/>
            <person name="Melin P."/>
            <person name="Meyer V."/>
            <person name="Mielnichuk N."/>
            <person name="Miskei M."/>
            <person name="Molnar A.P."/>
            <person name="Mule G."/>
            <person name="Ngan C.Y."/>
            <person name="Orejas M."/>
            <person name="Orosz E."/>
            <person name="Ouedraogo J.P."/>
            <person name="Overkamp K.M."/>
            <person name="Park H.-S."/>
            <person name="Perrone G."/>
            <person name="Piumi F."/>
            <person name="Punt P.J."/>
            <person name="Ram A.F."/>
            <person name="Ramon A."/>
            <person name="Rauscher S."/>
            <person name="Record E."/>
            <person name="Riano-Pachon D.M."/>
            <person name="Robert V."/>
            <person name="Roehrig J."/>
            <person name="Ruller R."/>
            <person name="Salamov A."/>
            <person name="Salih N.S."/>
            <person name="Samson R.A."/>
            <person name="Sandor E."/>
            <person name="Sanguinetti M."/>
            <person name="Schuetze T."/>
            <person name="Sepcic K."/>
            <person name="Shelest E."/>
            <person name="Sherlock G."/>
            <person name="Sophianopoulou V."/>
            <person name="Squina F.M."/>
            <person name="Sun H."/>
            <person name="Susca A."/>
            <person name="Todd R.B."/>
            <person name="Tsang A."/>
            <person name="Unkles S.E."/>
            <person name="van de Wiele N."/>
            <person name="van Rossen-Uffink D."/>
            <person name="Oliveira J.V."/>
            <person name="Vesth T.C."/>
            <person name="Visser J."/>
            <person name="Yu J.-H."/>
            <person name="Zhou M."/>
            <person name="Andersen M.R."/>
            <person name="Archer D.B."/>
            <person name="Baker S.E."/>
            <person name="Benoit I."/>
            <person name="Brakhage A.A."/>
            <person name="Braus G.H."/>
            <person name="Fischer R."/>
            <person name="Frisvad J.C."/>
            <person name="Goldman G.H."/>
            <person name="Houbraken J."/>
            <person name="Oakley B."/>
            <person name="Pocsi I."/>
            <person name="Scazzocchio C."/>
            <person name="Seiboth B."/>
            <person name="vanKuyk P.A."/>
            <person name="Wortman J."/>
            <person name="Dyer P.S."/>
            <person name="Grigoriev I.V."/>
        </authorList>
    </citation>
    <scope>NUCLEOTIDE SEQUENCE [LARGE SCALE GENOMIC DNA]</scope>
    <source>
        <strain evidence="8">CBS 583.65</strain>
    </source>
</reference>
<keyword evidence="4 5" id="KW-0472">Membrane</keyword>
<feature type="transmembrane region" description="Helical" evidence="5">
    <location>
        <begin position="324"/>
        <end position="344"/>
    </location>
</feature>
<dbReference type="InterPro" id="IPR050524">
    <property type="entry name" value="APC_YAT"/>
</dbReference>
<feature type="transmembrane region" description="Helical" evidence="5">
    <location>
        <begin position="443"/>
        <end position="468"/>
    </location>
</feature>
<keyword evidence="8" id="KW-1185">Reference proteome</keyword>
<sequence>MPLSLMMQKDNKHDFANRPVADTDSGVGEITAVRNDSGFHRTFTPRQIHVISLGGQIGAGLFISTGSNLRDGGAGSLLLGFAMVCSCVWAVLNTVSEMTIAFPTSGNFIDYADRFVDPALSFAAGFSMWIGWTAIIASEATFFSVIVNYWAQNSVHEGVWLTVFLLLMFIIFSLPNVVFGGFEYFTAILKILVLIIFIIVGVALVFGVGPEGTVHHGENWQDGKAFLNGFKGFGNSVLLAILAIGDNTFTGFLAGESKSPRFSVAHAVFLIPIRVTVFYLISVALIGILISPYNENLLGSDSGVASSPFVIAINQAGIKGLPDVLNVAIIFAVAAIAAESFFIASRILQSMAHQGILPAWVSKVDSRGRPRISLAITSVLCVALTYINLSGEGITVFKWLSQIASTGYFMVWLVISITSFRFRAALRAQNDPLFTETYAWKCALWPFPPAWLFTCCCFYIGTSFYLALYPIGSDTPTAYYFFQYMFGIILIIFSAVGYKLIFRTKLRDPLTVDLQAGRRTLGVEEIKELDEYKAMPRWRKFVSFVQLW</sequence>
<dbReference type="AlphaFoldDB" id="A0A1L9PLF6"/>
<comment type="subcellular location">
    <subcellularLocation>
        <location evidence="1">Membrane</location>
        <topology evidence="1">Multi-pass membrane protein</topology>
    </subcellularLocation>
</comment>
<keyword evidence="2 5" id="KW-0812">Transmembrane</keyword>
<keyword evidence="3 5" id="KW-1133">Transmembrane helix</keyword>
<feature type="transmembrane region" description="Helical" evidence="5">
    <location>
        <begin position="129"/>
        <end position="152"/>
    </location>
</feature>
<dbReference type="RefSeq" id="XP_040668129.1">
    <property type="nucleotide sequence ID" value="XM_040809131.1"/>
</dbReference>
<feature type="transmembrane region" description="Helical" evidence="5">
    <location>
        <begin position="191"/>
        <end position="209"/>
    </location>
</feature>
<feature type="transmembrane region" description="Helical" evidence="5">
    <location>
        <begin position="403"/>
        <end position="422"/>
    </location>
</feature>
<evidence type="ECO:0000259" key="6">
    <source>
        <dbReference type="Pfam" id="PF00324"/>
    </source>
</evidence>
<dbReference type="PANTHER" id="PTHR43341:SF37">
    <property type="entry name" value="AMINO ACID TRANSPORTER (EUROFUNG)"/>
    <property type="match status" value="1"/>
</dbReference>
<dbReference type="Gene3D" id="1.20.1740.10">
    <property type="entry name" value="Amino acid/polyamine transporter I"/>
    <property type="match status" value="1"/>
</dbReference>
<dbReference type="OrthoDB" id="3900342at2759"/>
<dbReference type="Pfam" id="PF00324">
    <property type="entry name" value="AA_permease"/>
    <property type="match status" value="1"/>
</dbReference>
<feature type="transmembrane region" description="Helical" evidence="5">
    <location>
        <begin position="236"/>
        <end position="255"/>
    </location>
</feature>
<accession>A0A1L9PLF6</accession>
<dbReference type="VEuPathDB" id="FungiDB:ASPVEDRAFT_193041"/>
<gene>
    <name evidence="7" type="ORF">ASPVEDRAFT_193041</name>
</gene>
<evidence type="ECO:0000256" key="2">
    <source>
        <dbReference type="ARBA" id="ARBA00022692"/>
    </source>
</evidence>
<dbReference type="InterPro" id="IPR004841">
    <property type="entry name" value="AA-permease/SLC12A_dom"/>
</dbReference>
<dbReference type="GO" id="GO:0015171">
    <property type="term" value="F:amino acid transmembrane transporter activity"/>
    <property type="evidence" value="ECO:0007669"/>
    <property type="project" value="TreeGrafter"/>
</dbReference>
<evidence type="ECO:0000313" key="7">
    <source>
        <dbReference type="EMBL" id="OJJ02367.1"/>
    </source>
</evidence>